<feature type="compositionally biased region" description="Basic and acidic residues" evidence="1">
    <location>
        <begin position="35"/>
        <end position="47"/>
    </location>
</feature>
<feature type="compositionally biased region" description="Polar residues" evidence="1">
    <location>
        <begin position="143"/>
        <end position="152"/>
    </location>
</feature>
<feature type="compositionally biased region" description="Low complexity" evidence="1">
    <location>
        <begin position="218"/>
        <end position="237"/>
    </location>
</feature>
<dbReference type="EMBL" id="JARBDR010000917">
    <property type="protein sequence ID" value="KAJ8303227.1"/>
    <property type="molecule type" value="Genomic_DNA"/>
</dbReference>
<evidence type="ECO:0000256" key="1">
    <source>
        <dbReference type="SAM" id="MobiDB-lite"/>
    </source>
</evidence>
<keyword evidence="3" id="KW-1185">Reference proteome</keyword>
<feature type="compositionally biased region" description="Basic and acidic residues" evidence="1">
    <location>
        <begin position="81"/>
        <end position="119"/>
    </location>
</feature>
<comment type="caution">
    <text evidence="2">The sequence shown here is derived from an EMBL/GenBank/DDBJ whole genome shotgun (WGS) entry which is preliminary data.</text>
</comment>
<proteinExistence type="predicted"/>
<dbReference type="Proteomes" id="UP001217089">
    <property type="component" value="Unassembled WGS sequence"/>
</dbReference>
<evidence type="ECO:0000313" key="3">
    <source>
        <dbReference type="Proteomes" id="UP001217089"/>
    </source>
</evidence>
<protein>
    <recommendedName>
        <fullName evidence="4">Craniofacial development protein 1</fullName>
    </recommendedName>
</protein>
<feature type="compositionally biased region" description="Basic residues" evidence="1">
    <location>
        <begin position="49"/>
        <end position="71"/>
    </location>
</feature>
<feature type="region of interest" description="Disordered" evidence="1">
    <location>
        <begin position="1"/>
        <end position="167"/>
    </location>
</feature>
<evidence type="ECO:0008006" key="4">
    <source>
        <dbReference type="Google" id="ProtNLM"/>
    </source>
</evidence>
<sequence length="237" mass="26395">MSDEEYNSDSDEDYVPSDGEAVSEEENSGDEEDLSLLKEDIDGEGKTTCKQKGKIQKKSKGNVEQRKRKGGIKLENDDDVEQSKEENEEEKARKKELGEQIAKENEMKKQKDEKKRADDLWSSFLSDVGTRPKPKSVPAASPVTGSLASLSQPVKKDVIKPSDSTTTNENKVKVTKVFDFAGEEVKITKEVDVHSKEGQEELKKQIEEHKSIEDCDKVSNNVSEPKSSSSISEQPSV</sequence>
<organism evidence="2 3">
    <name type="scientific">Tegillarca granosa</name>
    <name type="common">Malaysian cockle</name>
    <name type="synonym">Anadara granosa</name>
    <dbReference type="NCBI Taxonomy" id="220873"/>
    <lineage>
        <taxon>Eukaryota</taxon>
        <taxon>Metazoa</taxon>
        <taxon>Spiralia</taxon>
        <taxon>Lophotrochozoa</taxon>
        <taxon>Mollusca</taxon>
        <taxon>Bivalvia</taxon>
        <taxon>Autobranchia</taxon>
        <taxon>Pteriomorphia</taxon>
        <taxon>Arcoida</taxon>
        <taxon>Arcoidea</taxon>
        <taxon>Arcidae</taxon>
        <taxon>Tegillarca</taxon>
    </lineage>
</organism>
<reference evidence="2 3" key="1">
    <citation type="submission" date="2022-12" db="EMBL/GenBank/DDBJ databases">
        <title>Chromosome-level genome of Tegillarca granosa.</title>
        <authorList>
            <person name="Kim J."/>
        </authorList>
    </citation>
    <scope>NUCLEOTIDE SEQUENCE [LARGE SCALE GENOMIC DNA]</scope>
    <source>
        <strain evidence="2">Teg-2019</strain>
        <tissue evidence="2">Adductor muscle</tissue>
    </source>
</reference>
<dbReference type="PANTHER" id="PTHR48407">
    <property type="entry name" value="CRANIOFACIAL DEVELOPMENT PROTEIN 1"/>
    <property type="match status" value="1"/>
</dbReference>
<name>A0ABQ9EH50_TEGGR</name>
<feature type="compositionally biased region" description="Acidic residues" evidence="1">
    <location>
        <begin position="1"/>
        <end position="34"/>
    </location>
</feature>
<gene>
    <name evidence="2" type="ORF">KUTeg_019623</name>
</gene>
<feature type="compositionally biased region" description="Basic and acidic residues" evidence="1">
    <location>
        <begin position="195"/>
        <end position="217"/>
    </location>
</feature>
<evidence type="ECO:0000313" key="2">
    <source>
        <dbReference type="EMBL" id="KAJ8303227.1"/>
    </source>
</evidence>
<feature type="region of interest" description="Disordered" evidence="1">
    <location>
        <begin position="195"/>
        <end position="237"/>
    </location>
</feature>
<dbReference type="PANTHER" id="PTHR48407:SF1">
    <property type="entry name" value="CRANIOFACIAL DEVELOPMENT PROTEIN 1"/>
    <property type="match status" value="1"/>
</dbReference>
<dbReference type="InterPro" id="IPR027124">
    <property type="entry name" value="Swc5/CFDP1/2"/>
</dbReference>
<accession>A0ABQ9EH50</accession>